<dbReference type="EMBL" id="AP018712">
    <property type="protein sequence ID" value="BBE30615.1"/>
    <property type="molecule type" value="Genomic_DNA"/>
</dbReference>
<dbReference type="KEGG" id="ocy:OSSY52_07560"/>
<dbReference type="FunCoup" id="A0A7G1G3L5">
    <property type="interactions" value="62"/>
</dbReference>
<reference evidence="4 5" key="1">
    <citation type="submission" date="2018-06" db="EMBL/GenBank/DDBJ databases">
        <title>Genome sequencing of Oceanotoga sp. sy52.</title>
        <authorList>
            <person name="Mori K."/>
        </authorList>
    </citation>
    <scope>NUCLEOTIDE SEQUENCE [LARGE SCALE GENOMIC DNA]</scope>
    <source>
        <strain evidence="5">sy52</strain>
    </source>
</reference>
<dbReference type="Gene3D" id="3.20.20.70">
    <property type="entry name" value="Aldolase class I"/>
    <property type="match status" value="1"/>
</dbReference>
<evidence type="ECO:0000259" key="3">
    <source>
        <dbReference type="Pfam" id="PF08666"/>
    </source>
</evidence>
<evidence type="ECO:0000313" key="5">
    <source>
        <dbReference type="Proteomes" id="UP000516361"/>
    </source>
</evidence>
<evidence type="ECO:0008006" key="6">
    <source>
        <dbReference type="Google" id="ProtNLM"/>
    </source>
</evidence>
<proteinExistence type="predicted"/>
<evidence type="ECO:0000259" key="2">
    <source>
        <dbReference type="Pfam" id="PF07883"/>
    </source>
</evidence>
<sequence>MLFEKPLFVFEMANNHQGSVEHGKRIIHKIKKVIKEFEDVFNFAFKFQYRDLDTFIHPDHKEDFSYKYIKRFAETRLSEEDFLELKKTVEENGFISMCTPFDEKSVERVISHNYDIIKIASASFTDWPLLEKITQYDKPVIASTAGSSLNDIRNVVYFFKHRNKELSIMHCVASYPTPKEKLELNQIDLLKKEFSDITIGFSTHEDPNNFDAIKMTIAKGAWIFEKHVGVETENIKLNAYSAKPEQIYKWLLSAKDAFIMNGIIGKRYEFPKAELESLHNLKRGIYAIRDIKKGENITLNDVFFSIPRQEQQYSANDMSKYKNFIAIENIKKNDPIEKNNVEIKDLYPEIKNYVKSILDIVKKSNVVIPENSLCELSHHYGLDKFNEYGATIIEIINREYCKKIIILLPGQKHPTHYHKQKEETFNVLYGDFTIKIDDKEKTYKPGDVIVVKRNKKHSFYSKKGAVIEEISTTHYKDDSYYDDEKVQSNKHRKTKIYLTEDILSY</sequence>
<dbReference type="Gene3D" id="2.60.120.10">
    <property type="entry name" value="Jelly Rolls"/>
    <property type="match status" value="1"/>
</dbReference>
<dbReference type="InterPro" id="IPR051690">
    <property type="entry name" value="PseI-like"/>
</dbReference>
<dbReference type="GO" id="GO:0016051">
    <property type="term" value="P:carbohydrate biosynthetic process"/>
    <property type="evidence" value="ECO:0007669"/>
    <property type="project" value="InterPro"/>
</dbReference>
<dbReference type="Pfam" id="PF08666">
    <property type="entry name" value="SAF"/>
    <property type="match status" value="1"/>
</dbReference>
<dbReference type="SUPFAM" id="SSF51569">
    <property type="entry name" value="Aldolase"/>
    <property type="match status" value="1"/>
</dbReference>
<feature type="domain" description="PseI/NeuA/B-like" evidence="1">
    <location>
        <begin position="45"/>
        <end position="234"/>
    </location>
</feature>
<evidence type="ECO:0000313" key="4">
    <source>
        <dbReference type="EMBL" id="BBE30615.1"/>
    </source>
</evidence>
<dbReference type="Pfam" id="PF07883">
    <property type="entry name" value="Cupin_2"/>
    <property type="match status" value="1"/>
</dbReference>
<dbReference type="InterPro" id="IPR013785">
    <property type="entry name" value="Aldolase_TIM"/>
</dbReference>
<dbReference type="Pfam" id="PF03102">
    <property type="entry name" value="NeuB"/>
    <property type="match status" value="1"/>
</dbReference>
<dbReference type="AlphaFoldDB" id="A0A7G1G3L5"/>
<evidence type="ECO:0000259" key="1">
    <source>
        <dbReference type="Pfam" id="PF03102"/>
    </source>
</evidence>
<keyword evidence="5" id="KW-1185">Reference proteome</keyword>
<gene>
    <name evidence="4" type="ORF">OSSY52_07560</name>
</gene>
<protein>
    <recommendedName>
        <fullName evidence="6">Spore coat protein</fullName>
    </recommendedName>
</protein>
<dbReference type="PANTHER" id="PTHR42966:SF1">
    <property type="entry name" value="SIALIC ACID SYNTHASE"/>
    <property type="match status" value="1"/>
</dbReference>
<dbReference type="InterPro" id="IPR036732">
    <property type="entry name" value="AFP_Neu5c_C_sf"/>
</dbReference>
<dbReference type="Gene3D" id="3.90.1210.10">
    <property type="entry name" value="Antifreeze-like/N-acetylneuraminic acid synthase C-terminal domain"/>
    <property type="match status" value="1"/>
</dbReference>
<organism evidence="4 5">
    <name type="scientific">Tepiditoga spiralis</name>
    <dbReference type="NCBI Taxonomy" id="2108365"/>
    <lineage>
        <taxon>Bacteria</taxon>
        <taxon>Thermotogati</taxon>
        <taxon>Thermotogota</taxon>
        <taxon>Thermotogae</taxon>
        <taxon>Petrotogales</taxon>
        <taxon>Petrotogaceae</taxon>
        <taxon>Tepiditoga</taxon>
    </lineage>
</organism>
<dbReference type="InterPro" id="IPR013132">
    <property type="entry name" value="PseI/NeuA/B-like_N"/>
</dbReference>
<feature type="domain" description="SAF" evidence="3">
    <location>
        <begin position="283"/>
        <end position="342"/>
    </location>
</feature>
<dbReference type="GO" id="GO:0047444">
    <property type="term" value="F:N-acylneuraminate-9-phosphate synthase activity"/>
    <property type="evidence" value="ECO:0007669"/>
    <property type="project" value="TreeGrafter"/>
</dbReference>
<dbReference type="SUPFAM" id="SSF51182">
    <property type="entry name" value="RmlC-like cupins"/>
    <property type="match status" value="1"/>
</dbReference>
<dbReference type="InterPro" id="IPR011051">
    <property type="entry name" value="RmlC_Cupin_sf"/>
</dbReference>
<dbReference type="InterPro" id="IPR013974">
    <property type="entry name" value="SAF"/>
</dbReference>
<dbReference type="PANTHER" id="PTHR42966">
    <property type="entry name" value="N-ACETYLNEURAMINATE SYNTHASE"/>
    <property type="match status" value="1"/>
</dbReference>
<dbReference type="InterPro" id="IPR013096">
    <property type="entry name" value="Cupin_2"/>
</dbReference>
<accession>A0A7G1G3L5</accession>
<dbReference type="InterPro" id="IPR014710">
    <property type="entry name" value="RmlC-like_jellyroll"/>
</dbReference>
<dbReference type="InParanoid" id="A0A7G1G3L5"/>
<dbReference type="SUPFAM" id="SSF51269">
    <property type="entry name" value="AFP III-like domain"/>
    <property type="match status" value="1"/>
</dbReference>
<name>A0A7G1G3L5_9BACT</name>
<dbReference type="Proteomes" id="UP000516361">
    <property type="component" value="Chromosome"/>
</dbReference>
<feature type="domain" description="Cupin type-2" evidence="2">
    <location>
        <begin position="405"/>
        <end position="461"/>
    </location>
</feature>
<dbReference type="RefSeq" id="WP_190615693.1">
    <property type="nucleotide sequence ID" value="NZ_AP018712.1"/>
</dbReference>